<evidence type="ECO:0000256" key="1">
    <source>
        <dbReference type="ARBA" id="ARBA00004496"/>
    </source>
</evidence>
<dbReference type="RefSeq" id="WP_307397954.1">
    <property type="nucleotide sequence ID" value="NZ_BAAADK010000004.1"/>
</dbReference>
<evidence type="ECO:0000256" key="2">
    <source>
        <dbReference type="ARBA" id="ARBA00022553"/>
    </source>
</evidence>
<accession>A0ABT9W4Z5</accession>
<evidence type="ECO:0000259" key="9">
    <source>
        <dbReference type="PROSITE" id="PS50110"/>
    </source>
</evidence>
<keyword evidence="4" id="KW-0805">Transcription regulation</keyword>
<dbReference type="InterPro" id="IPR036388">
    <property type="entry name" value="WH-like_DNA-bd_sf"/>
</dbReference>
<dbReference type="EMBL" id="JAUSTY010000027">
    <property type="protein sequence ID" value="MDQ0168312.1"/>
    <property type="molecule type" value="Genomic_DNA"/>
</dbReference>
<feature type="domain" description="OmpR/PhoB-type" evidence="10">
    <location>
        <begin position="133"/>
        <end position="232"/>
    </location>
</feature>
<keyword evidence="12" id="KW-1185">Reference proteome</keyword>
<dbReference type="SUPFAM" id="SSF46894">
    <property type="entry name" value="C-terminal effector domain of the bipartite response regulators"/>
    <property type="match status" value="1"/>
</dbReference>
<dbReference type="CDD" id="cd00383">
    <property type="entry name" value="trans_reg_C"/>
    <property type="match status" value="1"/>
</dbReference>
<dbReference type="Gene3D" id="1.10.10.10">
    <property type="entry name" value="Winged helix-like DNA-binding domain superfamily/Winged helix DNA-binding domain"/>
    <property type="match status" value="1"/>
</dbReference>
<organism evidence="11 12">
    <name type="scientific">Caldalkalibacillus horti</name>
    <dbReference type="NCBI Taxonomy" id="77523"/>
    <lineage>
        <taxon>Bacteria</taxon>
        <taxon>Bacillati</taxon>
        <taxon>Bacillota</taxon>
        <taxon>Bacilli</taxon>
        <taxon>Bacillales</taxon>
        <taxon>Bacillaceae</taxon>
        <taxon>Caldalkalibacillus</taxon>
    </lineage>
</organism>
<dbReference type="InterPro" id="IPR001789">
    <property type="entry name" value="Sig_transdc_resp-reg_receiver"/>
</dbReference>
<keyword evidence="6" id="KW-0804">Transcription</keyword>
<evidence type="ECO:0000256" key="7">
    <source>
        <dbReference type="PROSITE-ProRule" id="PRU00169"/>
    </source>
</evidence>
<dbReference type="SMART" id="SM00448">
    <property type="entry name" value="REC"/>
    <property type="match status" value="1"/>
</dbReference>
<dbReference type="Gene3D" id="3.40.50.2300">
    <property type="match status" value="1"/>
</dbReference>
<dbReference type="InterPro" id="IPR001867">
    <property type="entry name" value="OmpR/PhoB-type_DNA-bd"/>
</dbReference>
<comment type="subcellular location">
    <subcellularLocation>
        <location evidence="1">Cytoplasm</location>
    </subcellularLocation>
</comment>
<feature type="modified residue" description="4-aspartylphosphate" evidence="7">
    <location>
        <position position="54"/>
    </location>
</feature>
<evidence type="ECO:0000313" key="12">
    <source>
        <dbReference type="Proteomes" id="UP001235840"/>
    </source>
</evidence>
<keyword evidence="2 7" id="KW-0597">Phosphoprotein</keyword>
<evidence type="ECO:0000256" key="4">
    <source>
        <dbReference type="ARBA" id="ARBA00023015"/>
    </source>
</evidence>
<dbReference type="InterPro" id="IPR016032">
    <property type="entry name" value="Sig_transdc_resp-reg_C-effctor"/>
</dbReference>
<dbReference type="Pfam" id="PF00072">
    <property type="entry name" value="Response_reg"/>
    <property type="match status" value="1"/>
</dbReference>
<dbReference type="GO" id="GO:0003677">
    <property type="term" value="F:DNA binding"/>
    <property type="evidence" value="ECO:0007669"/>
    <property type="project" value="UniProtKB-KW"/>
</dbReference>
<keyword evidence="3" id="KW-0902">Two-component regulatory system</keyword>
<evidence type="ECO:0000256" key="6">
    <source>
        <dbReference type="ARBA" id="ARBA00023163"/>
    </source>
</evidence>
<feature type="domain" description="Response regulatory" evidence="9">
    <location>
        <begin position="4"/>
        <end position="118"/>
    </location>
</feature>
<dbReference type="Pfam" id="PF00486">
    <property type="entry name" value="Trans_reg_C"/>
    <property type="match status" value="1"/>
</dbReference>
<evidence type="ECO:0000256" key="3">
    <source>
        <dbReference type="ARBA" id="ARBA00023012"/>
    </source>
</evidence>
<dbReference type="Proteomes" id="UP001235840">
    <property type="component" value="Unassembled WGS sequence"/>
</dbReference>
<dbReference type="PANTHER" id="PTHR48111:SF52">
    <property type="entry name" value="TRANSCRIPTIONAL REGULATORY PROTEIN YVRH"/>
    <property type="match status" value="1"/>
</dbReference>
<evidence type="ECO:0000259" key="10">
    <source>
        <dbReference type="PROSITE" id="PS51755"/>
    </source>
</evidence>
<evidence type="ECO:0000256" key="5">
    <source>
        <dbReference type="ARBA" id="ARBA00023125"/>
    </source>
</evidence>
<name>A0ABT9W4Z5_9BACI</name>
<evidence type="ECO:0000313" key="11">
    <source>
        <dbReference type="EMBL" id="MDQ0168312.1"/>
    </source>
</evidence>
<proteinExistence type="predicted"/>
<comment type="caution">
    <text evidence="11">The sequence shown here is derived from an EMBL/GenBank/DDBJ whole genome shotgun (WGS) entry which is preliminary data.</text>
</comment>
<dbReference type="SMART" id="SM00862">
    <property type="entry name" value="Trans_reg_C"/>
    <property type="match status" value="1"/>
</dbReference>
<dbReference type="PANTHER" id="PTHR48111">
    <property type="entry name" value="REGULATOR OF RPOS"/>
    <property type="match status" value="1"/>
</dbReference>
<feature type="DNA-binding region" description="OmpR/PhoB-type" evidence="8">
    <location>
        <begin position="133"/>
        <end position="232"/>
    </location>
</feature>
<reference evidence="11 12" key="1">
    <citation type="submission" date="2023-07" db="EMBL/GenBank/DDBJ databases">
        <title>Genomic Encyclopedia of Type Strains, Phase IV (KMG-IV): sequencing the most valuable type-strain genomes for metagenomic binning, comparative biology and taxonomic classification.</title>
        <authorList>
            <person name="Goeker M."/>
        </authorList>
    </citation>
    <scope>NUCLEOTIDE SEQUENCE [LARGE SCALE GENOMIC DNA]</scope>
    <source>
        <strain evidence="11 12">DSM 12751</strain>
    </source>
</reference>
<dbReference type="PROSITE" id="PS51755">
    <property type="entry name" value="OMPR_PHOB"/>
    <property type="match status" value="1"/>
</dbReference>
<evidence type="ECO:0000256" key="8">
    <source>
        <dbReference type="PROSITE-ProRule" id="PRU01091"/>
    </source>
</evidence>
<gene>
    <name evidence="11" type="ORF">J2S11_004274</name>
</gene>
<protein>
    <submittedName>
        <fullName evidence="11">DNA-binding response OmpR family regulator</fullName>
    </submittedName>
</protein>
<dbReference type="InterPro" id="IPR011006">
    <property type="entry name" value="CheY-like_superfamily"/>
</dbReference>
<dbReference type="SUPFAM" id="SSF52172">
    <property type="entry name" value="CheY-like"/>
    <property type="match status" value="1"/>
</dbReference>
<keyword evidence="5 8" id="KW-0238">DNA-binding</keyword>
<dbReference type="InterPro" id="IPR039420">
    <property type="entry name" value="WalR-like"/>
</dbReference>
<dbReference type="PROSITE" id="PS50110">
    <property type="entry name" value="RESPONSE_REGULATORY"/>
    <property type="match status" value="1"/>
</dbReference>
<sequence>MNHKLLLVDDEQGLLEMLNFLLKKEGFEHLYFAKDGKEALAYVDEISFDLIVLDIMLPDIDGFELCRRLREITQVPILFLSAKTMDLDKIMGLTIGGDDYITKPFNPLEVVARIKAHLRRQELAKAQQSSTELNIYDYGVFQLYRQEGKLVVNGEHVPCPAKEFELLAFLCEHPNQVFSIQGLYEKIWGLESFGDDNTVMVHIRRLRKKIEHDPTQPEFLINIRGFGYKLNGSRKELSE</sequence>
<dbReference type="Gene3D" id="6.10.250.690">
    <property type="match status" value="1"/>
</dbReference>
<dbReference type="CDD" id="cd17574">
    <property type="entry name" value="REC_OmpR"/>
    <property type="match status" value="1"/>
</dbReference>